<evidence type="ECO:0000256" key="3">
    <source>
        <dbReference type="ARBA" id="ARBA00022989"/>
    </source>
</evidence>
<accession>U5CP16</accession>
<dbReference type="STRING" id="13333.U5CP16"/>
<dbReference type="AlphaFoldDB" id="U5CP16"/>
<keyword evidence="7" id="KW-1185">Reference proteome</keyword>
<feature type="transmembrane region" description="Helical" evidence="5">
    <location>
        <begin position="37"/>
        <end position="58"/>
    </location>
</feature>
<reference evidence="7" key="1">
    <citation type="journal article" date="2013" name="Science">
        <title>The Amborella genome and the evolution of flowering plants.</title>
        <authorList>
            <consortium name="Amborella Genome Project"/>
        </authorList>
    </citation>
    <scope>NUCLEOTIDE SEQUENCE [LARGE SCALE GENOMIC DNA]</scope>
</reference>
<dbReference type="Gramene" id="ERN14911">
    <property type="protein sequence ID" value="ERN14911"/>
    <property type="gene ID" value="AMTR_s00032p00182160"/>
</dbReference>
<dbReference type="Proteomes" id="UP000017836">
    <property type="component" value="Unassembled WGS sequence"/>
</dbReference>
<protein>
    <submittedName>
        <fullName evidence="6">Uncharacterized protein</fullName>
    </submittedName>
</protein>
<dbReference type="PANTHER" id="PTHR11040">
    <property type="entry name" value="ZINC/IRON TRANSPORTER"/>
    <property type="match status" value="1"/>
</dbReference>
<dbReference type="OMA" id="MDHILSA"/>
<dbReference type="InterPro" id="IPR003689">
    <property type="entry name" value="ZIP"/>
</dbReference>
<dbReference type="Pfam" id="PF02535">
    <property type="entry name" value="Zip"/>
    <property type="match status" value="1"/>
</dbReference>
<comment type="subcellular location">
    <subcellularLocation>
        <location evidence="1">Membrane</location>
        <topology evidence="1">Multi-pass membrane protein</topology>
    </subcellularLocation>
</comment>
<feature type="transmembrane region" description="Helical" evidence="5">
    <location>
        <begin position="6"/>
        <end position="25"/>
    </location>
</feature>
<evidence type="ECO:0000256" key="2">
    <source>
        <dbReference type="ARBA" id="ARBA00022692"/>
    </source>
</evidence>
<keyword evidence="2 5" id="KW-0812">Transmembrane</keyword>
<dbReference type="EMBL" id="KI392518">
    <property type="protein sequence ID" value="ERN14911.1"/>
    <property type="molecule type" value="Genomic_DNA"/>
</dbReference>
<sequence length="120" mass="13247">MRLKLIAIASILVSSMIGVCLPLFNRAVPALNPDKNAFYVVKAFVAGVILATCYMYVLPDSFNNLNSVCLPENPWRKFPFTTFVAMLSVVITLMVESFATSFYRRAGEKKESLVTTNGNG</sequence>
<evidence type="ECO:0000256" key="5">
    <source>
        <dbReference type="SAM" id="Phobius"/>
    </source>
</evidence>
<evidence type="ECO:0000256" key="1">
    <source>
        <dbReference type="ARBA" id="ARBA00004141"/>
    </source>
</evidence>
<dbReference type="GO" id="GO:0046873">
    <property type="term" value="F:metal ion transmembrane transporter activity"/>
    <property type="evidence" value="ECO:0007669"/>
    <property type="project" value="InterPro"/>
</dbReference>
<keyword evidence="4 5" id="KW-0472">Membrane</keyword>
<keyword evidence="3 5" id="KW-1133">Transmembrane helix</keyword>
<dbReference type="PANTHER" id="PTHR11040:SF41">
    <property type="entry name" value="ZINC TRANSPORTER 7"/>
    <property type="match status" value="1"/>
</dbReference>
<feature type="transmembrane region" description="Helical" evidence="5">
    <location>
        <begin position="78"/>
        <end position="103"/>
    </location>
</feature>
<name>U5CP16_AMBTC</name>
<dbReference type="HOGENOM" id="CLU_2052778_0_0_1"/>
<proteinExistence type="predicted"/>
<evidence type="ECO:0000313" key="6">
    <source>
        <dbReference type="EMBL" id="ERN14911.1"/>
    </source>
</evidence>
<organism evidence="6 7">
    <name type="scientific">Amborella trichopoda</name>
    <dbReference type="NCBI Taxonomy" id="13333"/>
    <lineage>
        <taxon>Eukaryota</taxon>
        <taxon>Viridiplantae</taxon>
        <taxon>Streptophyta</taxon>
        <taxon>Embryophyta</taxon>
        <taxon>Tracheophyta</taxon>
        <taxon>Spermatophyta</taxon>
        <taxon>Magnoliopsida</taxon>
        <taxon>Amborellales</taxon>
        <taxon>Amborellaceae</taxon>
        <taxon>Amborella</taxon>
    </lineage>
</organism>
<dbReference type="eggNOG" id="KOG1558">
    <property type="taxonomic scope" value="Eukaryota"/>
</dbReference>
<evidence type="ECO:0000313" key="7">
    <source>
        <dbReference type="Proteomes" id="UP000017836"/>
    </source>
</evidence>
<evidence type="ECO:0000256" key="4">
    <source>
        <dbReference type="ARBA" id="ARBA00023136"/>
    </source>
</evidence>
<dbReference type="GO" id="GO:0016020">
    <property type="term" value="C:membrane"/>
    <property type="evidence" value="ECO:0007669"/>
    <property type="project" value="UniProtKB-SubCell"/>
</dbReference>
<gene>
    <name evidence="6" type="ORF">AMTR_s00032p00182160</name>
</gene>